<feature type="compositionally biased region" description="Low complexity" evidence="1">
    <location>
        <begin position="344"/>
        <end position="354"/>
    </location>
</feature>
<gene>
    <name evidence="2" type="ORF">HXX76_006376</name>
</gene>
<feature type="region of interest" description="Disordered" evidence="1">
    <location>
        <begin position="376"/>
        <end position="406"/>
    </location>
</feature>
<evidence type="ECO:0000256" key="1">
    <source>
        <dbReference type="SAM" id="MobiDB-lite"/>
    </source>
</evidence>
<accession>A0A835W5X4</accession>
<feature type="region of interest" description="Disordered" evidence="1">
    <location>
        <begin position="243"/>
        <end position="273"/>
    </location>
</feature>
<feature type="region of interest" description="Disordered" evidence="1">
    <location>
        <begin position="321"/>
        <end position="363"/>
    </location>
</feature>
<feature type="region of interest" description="Disordered" evidence="1">
    <location>
        <begin position="184"/>
        <end position="210"/>
    </location>
</feature>
<protein>
    <submittedName>
        <fullName evidence="2">Uncharacterized protein</fullName>
    </submittedName>
</protein>
<dbReference type="EMBL" id="JAEHOC010000012">
    <property type="protein sequence ID" value="KAG2436856.1"/>
    <property type="molecule type" value="Genomic_DNA"/>
</dbReference>
<organism evidence="2 3">
    <name type="scientific">Chlamydomonas incerta</name>
    <dbReference type="NCBI Taxonomy" id="51695"/>
    <lineage>
        <taxon>Eukaryota</taxon>
        <taxon>Viridiplantae</taxon>
        <taxon>Chlorophyta</taxon>
        <taxon>core chlorophytes</taxon>
        <taxon>Chlorophyceae</taxon>
        <taxon>CS clade</taxon>
        <taxon>Chlamydomonadales</taxon>
        <taxon>Chlamydomonadaceae</taxon>
        <taxon>Chlamydomonas</taxon>
    </lineage>
</organism>
<name>A0A835W5X4_CHLIN</name>
<evidence type="ECO:0000313" key="2">
    <source>
        <dbReference type="EMBL" id="KAG2436856.1"/>
    </source>
</evidence>
<sequence>MPSAGSSRVDSTGVPSSHCGSRDEGSCYSPRGLRAMDWSDSEVLRDVLASPSGPGPRVAPSPVPPWSDAEPSLGRRALGAPSFASGVTPYQHSVTTVTAAPAASTSASQPAPGAADHASPFSGQQYSHDAAVAAAAADGAAEESLPDCITGSLLSSYLATRPSAGAAPTNTCARMASRLHRNSINGMAGSSSAGSSAGDGTGSGAVGSRARPGLMGAPSVGAEEAAALGLKLASSAAAAPLVGGSPRMRQRRATDGYRPAAADDARPQAPGAGDRRMLPLVSGLSSFDAAVVVPAGWSPPPPARISQSNLQLLLHQQPSGERKLPALPLGGTASGGGGGGGGAASYRASADGSGSFRGARPRAPAHSLFTDTKEEMATATAAQAAAQPPAPAAYPTSTSALSSPLPGLGVEGKPWAMRAPSLKSALQQPPSRRSGGGALSSFEGAWEVSASPAARGVESRMAGLFSPPPAPPQPPPPAPPLRSTRSGKYLGAAGGASGSPSVSPLYAGFGVNGYGYGHGYGHGSNAKSGASSSAAASGAVASVGGVSAIAASAAAGSRSAAALLAGARELRQLSRAVSSRVLDSASAAADAAERRAGLSTYSLPPPPALMS</sequence>
<feature type="compositionally biased region" description="Polar residues" evidence="1">
    <location>
        <begin position="1"/>
        <end position="19"/>
    </location>
</feature>
<feature type="compositionally biased region" description="Pro residues" evidence="1">
    <location>
        <begin position="466"/>
        <end position="480"/>
    </location>
</feature>
<feature type="region of interest" description="Disordered" evidence="1">
    <location>
        <begin position="457"/>
        <end position="499"/>
    </location>
</feature>
<feature type="compositionally biased region" description="Pro residues" evidence="1">
    <location>
        <begin position="53"/>
        <end position="65"/>
    </location>
</feature>
<proteinExistence type="predicted"/>
<reference evidence="2" key="1">
    <citation type="journal article" date="2020" name="bioRxiv">
        <title>Comparative genomics of Chlamydomonas.</title>
        <authorList>
            <person name="Craig R.J."/>
            <person name="Hasan A.R."/>
            <person name="Ness R.W."/>
            <person name="Keightley P.D."/>
        </authorList>
    </citation>
    <scope>NUCLEOTIDE SEQUENCE</scope>
    <source>
        <strain evidence="2">SAG 7.73</strain>
    </source>
</reference>
<feature type="compositionally biased region" description="Low complexity" evidence="1">
    <location>
        <begin position="184"/>
        <end position="196"/>
    </location>
</feature>
<feature type="compositionally biased region" description="Low complexity" evidence="1">
    <location>
        <begin position="377"/>
        <end position="406"/>
    </location>
</feature>
<evidence type="ECO:0000313" key="3">
    <source>
        <dbReference type="Proteomes" id="UP000650467"/>
    </source>
</evidence>
<dbReference type="OrthoDB" id="551937at2759"/>
<dbReference type="AlphaFoldDB" id="A0A835W5X4"/>
<feature type="compositionally biased region" description="Low complexity" evidence="1">
    <location>
        <begin position="93"/>
        <end position="115"/>
    </location>
</feature>
<comment type="caution">
    <text evidence="2">The sequence shown here is derived from an EMBL/GenBank/DDBJ whole genome shotgun (WGS) entry which is preliminary data.</text>
</comment>
<keyword evidence="3" id="KW-1185">Reference proteome</keyword>
<feature type="region of interest" description="Disordered" evidence="1">
    <location>
        <begin position="1"/>
        <end position="33"/>
    </location>
</feature>
<dbReference type="Proteomes" id="UP000650467">
    <property type="component" value="Unassembled WGS sequence"/>
</dbReference>
<feature type="region of interest" description="Disordered" evidence="1">
    <location>
        <begin position="45"/>
        <end position="123"/>
    </location>
</feature>
<feature type="compositionally biased region" description="Gly residues" evidence="1">
    <location>
        <begin position="332"/>
        <end position="343"/>
    </location>
</feature>